<name>A0AAD4CZY4_ASPNN</name>
<keyword evidence="3" id="KW-1185">Reference proteome</keyword>
<organism evidence="2 3">
    <name type="scientific">Aspergillus nanangensis</name>
    <dbReference type="NCBI Taxonomy" id="2582783"/>
    <lineage>
        <taxon>Eukaryota</taxon>
        <taxon>Fungi</taxon>
        <taxon>Dikarya</taxon>
        <taxon>Ascomycota</taxon>
        <taxon>Pezizomycotina</taxon>
        <taxon>Eurotiomycetes</taxon>
        <taxon>Eurotiomycetidae</taxon>
        <taxon>Eurotiales</taxon>
        <taxon>Aspergillaceae</taxon>
        <taxon>Aspergillus</taxon>
        <taxon>Aspergillus subgen. Circumdati</taxon>
    </lineage>
</organism>
<dbReference type="Proteomes" id="UP001194746">
    <property type="component" value="Unassembled WGS sequence"/>
</dbReference>
<comment type="caution">
    <text evidence="2">The sequence shown here is derived from an EMBL/GenBank/DDBJ whole genome shotgun (WGS) entry which is preliminary data.</text>
</comment>
<reference evidence="2" key="1">
    <citation type="journal article" date="2019" name="Beilstein J. Org. Chem.">
        <title>Nanangenines: drimane sesquiterpenoids as the dominant metabolite cohort of a novel Australian fungus, Aspergillus nanangensis.</title>
        <authorList>
            <person name="Lacey H.J."/>
            <person name="Gilchrist C.L.M."/>
            <person name="Crombie A."/>
            <person name="Kalaitzis J.A."/>
            <person name="Vuong D."/>
            <person name="Rutledge P.J."/>
            <person name="Turner P."/>
            <person name="Pitt J.I."/>
            <person name="Lacey E."/>
            <person name="Chooi Y.H."/>
            <person name="Piggott A.M."/>
        </authorList>
    </citation>
    <scope>NUCLEOTIDE SEQUENCE</scope>
    <source>
        <strain evidence="2">MST-FP2251</strain>
    </source>
</reference>
<feature type="chain" id="PRO_5042146631" evidence="1">
    <location>
        <begin position="22"/>
        <end position="242"/>
    </location>
</feature>
<reference evidence="2" key="2">
    <citation type="submission" date="2020-02" db="EMBL/GenBank/DDBJ databases">
        <authorList>
            <person name="Gilchrist C.L.M."/>
            <person name="Chooi Y.-H."/>
        </authorList>
    </citation>
    <scope>NUCLEOTIDE SEQUENCE</scope>
    <source>
        <strain evidence="2">MST-FP2251</strain>
    </source>
</reference>
<accession>A0AAD4CZY4</accession>
<sequence>MHTSSILSLSLLMMITPLIAAECLVTVGPDDDNMLYCLASPEINSCVAFGSSFDPSPDAEIYHNDRATIYTTIPEKKLTETCTKRGGTLLTESEAKEQNTNVQVRRPNKHVHPPISSKQDLQQHALVCNPHLILIAPLVAAECIIAIGPDNDNLIYCAAPADTRDCSLFGRNFDSTPQGGEEKPNGFVVYSSKSEEELEKTCADRGGELLEAADGLGRLEGLFWAPWNALRIPFGVFVWAPS</sequence>
<evidence type="ECO:0000256" key="1">
    <source>
        <dbReference type="SAM" id="SignalP"/>
    </source>
</evidence>
<keyword evidence="1" id="KW-0732">Signal</keyword>
<evidence type="ECO:0000313" key="2">
    <source>
        <dbReference type="EMBL" id="KAF9894903.1"/>
    </source>
</evidence>
<feature type="signal peptide" evidence="1">
    <location>
        <begin position="1"/>
        <end position="21"/>
    </location>
</feature>
<dbReference type="AlphaFoldDB" id="A0AAD4CZY4"/>
<dbReference type="EMBL" id="VCAU01000002">
    <property type="protein sequence ID" value="KAF9894903.1"/>
    <property type="molecule type" value="Genomic_DNA"/>
</dbReference>
<gene>
    <name evidence="2" type="ORF">FE257_004525</name>
</gene>
<proteinExistence type="predicted"/>
<evidence type="ECO:0000313" key="3">
    <source>
        <dbReference type="Proteomes" id="UP001194746"/>
    </source>
</evidence>
<protein>
    <submittedName>
        <fullName evidence="2">Uncharacterized protein</fullName>
    </submittedName>
</protein>